<dbReference type="SUPFAM" id="SSF89807">
    <property type="entry name" value="Dodecin-like"/>
    <property type="match status" value="1"/>
</dbReference>
<dbReference type="InterPro" id="IPR025543">
    <property type="entry name" value="Dodecin-like"/>
</dbReference>
<evidence type="ECO:0000313" key="1">
    <source>
        <dbReference type="EMBL" id="CEG56371.1"/>
    </source>
</evidence>
<dbReference type="InterPro" id="IPR009923">
    <property type="entry name" value="Dodecin"/>
</dbReference>
<name>A0A098G306_9GAMM</name>
<dbReference type="InterPro" id="IPR036694">
    <property type="entry name" value="Dodecin-like_sf"/>
</dbReference>
<dbReference type="PANTHER" id="PTHR39324:SF1">
    <property type="entry name" value="CALCIUM DODECIN"/>
    <property type="match status" value="1"/>
</dbReference>
<dbReference type="NCBIfam" id="NF043052">
    <property type="entry name" value="DodecBact"/>
    <property type="match status" value="1"/>
</dbReference>
<dbReference type="RefSeq" id="WP_045095045.1">
    <property type="nucleotide sequence ID" value="NZ_LN614827.1"/>
</dbReference>
<keyword evidence="2" id="KW-1185">Reference proteome</keyword>
<dbReference type="InterPro" id="IPR050049">
    <property type="entry name" value="Dodecin_bact"/>
</dbReference>
<gene>
    <name evidence="1" type="ORF">LFA_0929</name>
</gene>
<dbReference type="STRING" id="1212491.LFA_0929"/>
<dbReference type="PANTHER" id="PTHR39324">
    <property type="entry name" value="CALCIUM DODECIN"/>
    <property type="match status" value="1"/>
</dbReference>
<dbReference type="KEGG" id="lfa:LFA_0929"/>
<dbReference type="Gene3D" id="3.30.1660.10">
    <property type="entry name" value="Flavin-binding protein dodecin"/>
    <property type="match status" value="1"/>
</dbReference>
<dbReference type="Pfam" id="PF07311">
    <property type="entry name" value="Dodecin"/>
    <property type="match status" value="1"/>
</dbReference>
<dbReference type="HOGENOM" id="CLU_161196_1_1_6"/>
<dbReference type="EMBL" id="LN614827">
    <property type="protein sequence ID" value="CEG56371.1"/>
    <property type="molecule type" value="Genomic_DNA"/>
</dbReference>
<evidence type="ECO:0000313" key="2">
    <source>
        <dbReference type="Proteomes" id="UP000032430"/>
    </source>
</evidence>
<proteinExistence type="predicted"/>
<accession>A0A098G306</accession>
<sequence>MTDKVYELVELVGTSQDSIEQAISNAINQAAKLHGKLDWFEVLETRGFIDDNKVKYYQVHLKIGYSK</sequence>
<dbReference type="OrthoDB" id="9805889at2"/>
<dbReference type="Proteomes" id="UP000032430">
    <property type="component" value="Chromosome I"/>
</dbReference>
<dbReference type="AlphaFoldDB" id="A0A098G306"/>
<protein>
    <submittedName>
        <fullName evidence="1">Protein with a Dodecin-like topology</fullName>
    </submittedName>
</protein>
<organism evidence="1 2">
    <name type="scientific">Legionella fallonii LLAP-10</name>
    <dbReference type="NCBI Taxonomy" id="1212491"/>
    <lineage>
        <taxon>Bacteria</taxon>
        <taxon>Pseudomonadati</taxon>
        <taxon>Pseudomonadota</taxon>
        <taxon>Gammaproteobacteria</taxon>
        <taxon>Legionellales</taxon>
        <taxon>Legionellaceae</taxon>
        <taxon>Legionella</taxon>
    </lineage>
</organism>
<reference evidence="2" key="1">
    <citation type="submission" date="2014-09" db="EMBL/GenBank/DDBJ databases">
        <authorList>
            <person name="Gomez-Valero L."/>
        </authorList>
    </citation>
    <scope>NUCLEOTIDE SEQUENCE [LARGE SCALE GENOMIC DNA]</scope>
    <source>
        <strain evidence="2">ATCC700992</strain>
    </source>
</reference>